<organism evidence="1 2">
    <name type="scientific">Pedobacter steynii</name>
    <dbReference type="NCBI Taxonomy" id="430522"/>
    <lineage>
        <taxon>Bacteria</taxon>
        <taxon>Pseudomonadati</taxon>
        <taxon>Bacteroidota</taxon>
        <taxon>Sphingobacteriia</taxon>
        <taxon>Sphingobacteriales</taxon>
        <taxon>Sphingobacteriaceae</taxon>
        <taxon>Pedobacter</taxon>
    </lineage>
</organism>
<accession>A0A1H0JQC3</accession>
<dbReference type="PROSITE" id="PS51257">
    <property type="entry name" value="PROKAR_LIPOPROTEIN"/>
    <property type="match status" value="1"/>
</dbReference>
<sequence>MNRNPLIVVSFLFLLLFSGCKDEPLLLSDVITITSVSTSPQPANGINEFELLVHIGTDSDRDKRTVTVTTDVGTFSNKLATITVTVDQNGNGKVYLKSNSTGTATVKATVLTFSATTQVSFSYPSGISFENAAIESLTADNNTTLKITAQIDPLTPTDKREVVFTTDIGTFTNNTNTISVVAIEGKAVAYLKANTTGTANIKAVNLSFSVAKMVTLTSSGAVNFENAATESLVADGFSLLKISAHIDPNVDPAKRFISLKTDLGTFSNNEKTVILPIDAAGNAFTYLKGTIIGTATIVATGSLTATANKTVIFTQPMPDDVFKIDSFTDNIPSDGVSTIAIPVSINKNLATADKKATFTSTAGTFQVSNPVTINADSEGKLTGYLKHNTPGPVYVTVTCGSITRNLTVNFTKANPDLMLLTGNSSLSHGLNNTLALTINLKRSIGNPNPDFLFDYKAVDVSGNQIGIFSNGSASNVGGTATVSFTAGETDYRGIVLITVSLKSNPAIKATHQVIIF</sequence>
<dbReference type="EMBL" id="FNGY01000015">
    <property type="protein sequence ID" value="SDO45712.1"/>
    <property type="molecule type" value="Genomic_DNA"/>
</dbReference>
<evidence type="ECO:0008006" key="3">
    <source>
        <dbReference type="Google" id="ProtNLM"/>
    </source>
</evidence>
<dbReference type="Proteomes" id="UP000183200">
    <property type="component" value="Unassembled WGS sequence"/>
</dbReference>
<reference evidence="2" key="1">
    <citation type="submission" date="2016-10" db="EMBL/GenBank/DDBJ databases">
        <authorList>
            <person name="Varghese N."/>
            <person name="Submissions S."/>
        </authorList>
    </citation>
    <scope>NUCLEOTIDE SEQUENCE [LARGE SCALE GENOMIC DNA]</scope>
    <source>
        <strain evidence="2">DSM 19110</strain>
    </source>
</reference>
<gene>
    <name evidence="1" type="ORF">SAMN05421820_11538</name>
</gene>
<dbReference type="OrthoDB" id="10006643at2"/>
<name>A0A1H0JQC3_9SPHI</name>
<keyword evidence="2" id="KW-1185">Reference proteome</keyword>
<protein>
    <recommendedName>
        <fullName evidence="3">Big-1 domain-containing protein</fullName>
    </recommendedName>
</protein>
<evidence type="ECO:0000313" key="2">
    <source>
        <dbReference type="Proteomes" id="UP000183200"/>
    </source>
</evidence>
<evidence type="ECO:0000313" key="1">
    <source>
        <dbReference type="EMBL" id="SDO45712.1"/>
    </source>
</evidence>
<dbReference type="RefSeq" id="WP_074612590.1">
    <property type="nucleotide sequence ID" value="NZ_FNGY01000015.1"/>
</dbReference>
<dbReference type="Gene3D" id="2.60.40.10">
    <property type="entry name" value="Immunoglobulins"/>
    <property type="match status" value="1"/>
</dbReference>
<dbReference type="InterPro" id="IPR013783">
    <property type="entry name" value="Ig-like_fold"/>
</dbReference>
<proteinExistence type="predicted"/>
<dbReference type="SUPFAM" id="SSF49373">
    <property type="entry name" value="Invasin/intimin cell-adhesion fragments"/>
    <property type="match status" value="1"/>
</dbReference>
<dbReference type="InterPro" id="IPR008964">
    <property type="entry name" value="Invasin/intimin_cell_adhesion"/>
</dbReference>
<dbReference type="AlphaFoldDB" id="A0A1H0JQC3"/>